<dbReference type="AlphaFoldDB" id="A0A834NVE4"/>
<evidence type="ECO:0000256" key="1">
    <source>
        <dbReference type="SAM" id="MobiDB-lite"/>
    </source>
</evidence>
<reference evidence="2" key="1">
    <citation type="journal article" date="2020" name="G3 (Bethesda)">
        <title>High-Quality Assemblies for Three Invasive Social Wasps from the &lt;i&gt;Vespula&lt;/i&gt; Genus.</title>
        <authorList>
            <person name="Harrop T.W.R."/>
            <person name="Guhlin J."/>
            <person name="McLaughlin G.M."/>
            <person name="Permina E."/>
            <person name="Stockwell P."/>
            <person name="Gilligan J."/>
            <person name="Le Lec M.F."/>
            <person name="Gruber M.A.M."/>
            <person name="Quinn O."/>
            <person name="Lovegrove M."/>
            <person name="Duncan E.J."/>
            <person name="Remnant E.J."/>
            <person name="Van Eeckhoven J."/>
            <person name="Graham B."/>
            <person name="Knapp R.A."/>
            <person name="Langford K.W."/>
            <person name="Kronenberg Z."/>
            <person name="Press M.O."/>
            <person name="Eacker S.M."/>
            <person name="Wilson-Rankin E.E."/>
            <person name="Purcell J."/>
            <person name="Lester P.J."/>
            <person name="Dearden P.K."/>
        </authorList>
    </citation>
    <scope>NUCLEOTIDE SEQUENCE</scope>
    <source>
        <strain evidence="2">Linc-1</strain>
    </source>
</reference>
<dbReference type="EMBL" id="JACSDZ010000001">
    <property type="protein sequence ID" value="KAF7418693.1"/>
    <property type="molecule type" value="Genomic_DNA"/>
</dbReference>
<accession>A0A834NVE4</accession>
<feature type="compositionally biased region" description="Acidic residues" evidence="1">
    <location>
        <begin position="67"/>
        <end position="89"/>
    </location>
</feature>
<feature type="region of interest" description="Disordered" evidence="1">
    <location>
        <begin position="1"/>
        <end position="29"/>
    </location>
</feature>
<name>A0A834NVE4_VESGE</name>
<organism evidence="2 3">
    <name type="scientific">Vespula germanica</name>
    <name type="common">German yellow jacket</name>
    <name type="synonym">Paravespula germanica</name>
    <dbReference type="NCBI Taxonomy" id="30212"/>
    <lineage>
        <taxon>Eukaryota</taxon>
        <taxon>Metazoa</taxon>
        <taxon>Ecdysozoa</taxon>
        <taxon>Arthropoda</taxon>
        <taxon>Hexapoda</taxon>
        <taxon>Insecta</taxon>
        <taxon>Pterygota</taxon>
        <taxon>Neoptera</taxon>
        <taxon>Endopterygota</taxon>
        <taxon>Hymenoptera</taxon>
        <taxon>Apocrita</taxon>
        <taxon>Aculeata</taxon>
        <taxon>Vespoidea</taxon>
        <taxon>Vespidae</taxon>
        <taxon>Vespinae</taxon>
        <taxon>Vespula</taxon>
    </lineage>
</organism>
<evidence type="ECO:0000313" key="2">
    <source>
        <dbReference type="EMBL" id="KAF7418693.1"/>
    </source>
</evidence>
<feature type="region of interest" description="Disordered" evidence="1">
    <location>
        <begin position="47"/>
        <end position="126"/>
    </location>
</feature>
<dbReference type="Proteomes" id="UP000617340">
    <property type="component" value="Unassembled WGS sequence"/>
</dbReference>
<feature type="compositionally biased region" description="Basic and acidic residues" evidence="1">
    <location>
        <begin position="20"/>
        <end position="29"/>
    </location>
</feature>
<comment type="caution">
    <text evidence="2">The sequence shown here is derived from an EMBL/GenBank/DDBJ whole genome shotgun (WGS) entry which is preliminary data.</text>
</comment>
<proteinExistence type="predicted"/>
<keyword evidence="3" id="KW-1185">Reference proteome</keyword>
<sequence length="126" mass="14335">MKKWEEDNGRSKNTTTKIQRLVDRTKAHDREHVLFIGITPENVESFNEFLADHEDNNNNNNNNNNKDDDDDDDNNDDDNNDDDNDDEKEVDPVSLSYESHPSIVLSPRLDGPPGNGTMPRGGSLPW</sequence>
<protein>
    <submittedName>
        <fullName evidence="2">Uncharacterized protein</fullName>
    </submittedName>
</protein>
<gene>
    <name evidence="2" type="ORF">HZH68_001346</name>
</gene>
<feature type="compositionally biased region" description="Basic and acidic residues" evidence="1">
    <location>
        <begin position="1"/>
        <end position="10"/>
    </location>
</feature>
<evidence type="ECO:0000313" key="3">
    <source>
        <dbReference type="Proteomes" id="UP000617340"/>
    </source>
</evidence>